<evidence type="ECO:0000313" key="4">
    <source>
        <dbReference type="Proteomes" id="UP000249056"/>
    </source>
</evidence>
<protein>
    <recommendedName>
        <fullName evidence="2">Protein kinase domain-containing protein</fullName>
    </recommendedName>
</protein>
<dbReference type="EMBL" id="QKRW01000038">
    <property type="protein sequence ID" value="RAL60643.1"/>
    <property type="molecule type" value="Genomic_DNA"/>
</dbReference>
<accession>A0A395IMN5</accession>
<dbReference type="AlphaFoldDB" id="A0A395IMN5"/>
<dbReference type="Proteomes" id="UP000249056">
    <property type="component" value="Unassembled WGS sequence"/>
</dbReference>
<organism evidence="3 4">
    <name type="scientific">Monilinia fructigena</name>
    <dbReference type="NCBI Taxonomy" id="38457"/>
    <lineage>
        <taxon>Eukaryota</taxon>
        <taxon>Fungi</taxon>
        <taxon>Dikarya</taxon>
        <taxon>Ascomycota</taxon>
        <taxon>Pezizomycotina</taxon>
        <taxon>Leotiomycetes</taxon>
        <taxon>Helotiales</taxon>
        <taxon>Sclerotiniaceae</taxon>
        <taxon>Monilinia</taxon>
    </lineage>
</organism>
<comment type="caution">
    <text evidence="3">The sequence shown here is derived from an EMBL/GenBank/DDBJ whole genome shotgun (WGS) entry which is preliminary data.</text>
</comment>
<dbReference type="GO" id="GO:0004672">
    <property type="term" value="F:protein kinase activity"/>
    <property type="evidence" value="ECO:0007669"/>
    <property type="project" value="InterPro"/>
</dbReference>
<feature type="compositionally biased region" description="Basic residues" evidence="1">
    <location>
        <begin position="364"/>
        <end position="378"/>
    </location>
</feature>
<proteinExistence type="predicted"/>
<dbReference type="Gene3D" id="1.10.510.10">
    <property type="entry name" value="Transferase(Phosphotransferase) domain 1"/>
    <property type="match status" value="1"/>
</dbReference>
<dbReference type="InterPro" id="IPR011009">
    <property type="entry name" value="Kinase-like_dom_sf"/>
</dbReference>
<dbReference type="GO" id="GO:0005524">
    <property type="term" value="F:ATP binding"/>
    <property type="evidence" value="ECO:0007669"/>
    <property type="project" value="InterPro"/>
</dbReference>
<feature type="compositionally biased region" description="Basic and acidic residues" evidence="1">
    <location>
        <begin position="284"/>
        <end position="294"/>
    </location>
</feature>
<evidence type="ECO:0000256" key="1">
    <source>
        <dbReference type="SAM" id="MobiDB-lite"/>
    </source>
</evidence>
<reference evidence="3 4" key="1">
    <citation type="submission" date="2018-06" db="EMBL/GenBank/DDBJ databases">
        <title>Genome Sequence of the Brown Rot Fungal Pathogen Monilinia fructigena.</title>
        <authorList>
            <person name="Landi L."/>
            <person name="De Miccolis Angelini R.M."/>
            <person name="Pollastro S."/>
            <person name="Abate D."/>
            <person name="Faretra F."/>
            <person name="Romanazzi G."/>
        </authorList>
    </citation>
    <scope>NUCLEOTIDE SEQUENCE [LARGE SCALE GENOMIC DNA]</scope>
    <source>
        <strain evidence="3 4">Mfrg269</strain>
    </source>
</reference>
<evidence type="ECO:0000259" key="2">
    <source>
        <dbReference type="PROSITE" id="PS50011"/>
    </source>
</evidence>
<dbReference type="InterPro" id="IPR000719">
    <property type="entry name" value="Prot_kinase_dom"/>
</dbReference>
<dbReference type="SUPFAM" id="SSF56112">
    <property type="entry name" value="Protein kinase-like (PK-like)"/>
    <property type="match status" value="1"/>
</dbReference>
<feature type="region of interest" description="Disordered" evidence="1">
    <location>
        <begin position="284"/>
        <end position="390"/>
    </location>
</feature>
<keyword evidence="4" id="KW-1185">Reference proteome</keyword>
<dbReference type="PROSITE" id="PS50011">
    <property type="entry name" value="PROTEIN_KINASE_DOM"/>
    <property type="match status" value="1"/>
</dbReference>
<feature type="compositionally biased region" description="Acidic residues" evidence="1">
    <location>
        <begin position="315"/>
        <end position="325"/>
    </location>
</feature>
<dbReference type="OrthoDB" id="310217at2759"/>
<feature type="domain" description="Protein kinase" evidence="2">
    <location>
        <begin position="1"/>
        <end position="192"/>
    </location>
</feature>
<sequence length="452" mass="51928">MGQGTAAHAYDPPIVLYDELVGPNEQEVQRQLKNPRISDNPKPGHDRIRAHKIADFGLSIEVPDPKVLANDQKKVRAWTAIAEGRNTYHAPEQDFIDHPNRKIGHKTDLWNSALLIFMCMNNAKSFPRDKIFETGVDPEPSRIFKTMGERLLHPDREIYSRKLRGTLLTALAYDPDDRWEVKDVLEVVQEVLEHWNFGDEDDLFLGNLREDGRGWGGSYPDFSWSSDEDRGMTMLHPESKRADSMPGCINPVNWNAIEDEDDFADVGLLFPSRTDIRKGYREVPFEEGQAERPHPLFPSWRRVGKDGKPKRYSDSEDEEEEEEEEDKTKSITSNEDSSDHEDKPVAPKSKSVKSQRKSEPRKIAGVKRMRSARRKRQRRESPKKTPIRASLEYFVNDSGTVVQHAARPMRKEGEGDEILERSAPWIPVQPLRKARMNGILKKRKVGMKPRGH</sequence>
<feature type="compositionally biased region" description="Basic and acidic residues" evidence="1">
    <location>
        <begin position="303"/>
        <end position="314"/>
    </location>
</feature>
<name>A0A395IMN5_9HELO</name>
<evidence type="ECO:0000313" key="3">
    <source>
        <dbReference type="EMBL" id="RAL60643.1"/>
    </source>
</evidence>
<gene>
    <name evidence="3" type="ORF">DID88_009961</name>
</gene>